<evidence type="ECO:0000256" key="1">
    <source>
        <dbReference type="ARBA" id="ARBA00008056"/>
    </source>
</evidence>
<dbReference type="Proteomes" id="UP000516437">
    <property type="component" value="Chromosome 1"/>
</dbReference>
<evidence type="ECO:0000256" key="3">
    <source>
        <dbReference type="ARBA" id="ARBA00022896"/>
    </source>
</evidence>
<sequence length="364" mass="41565">MALVPENLKWSLPVPSVQELAIQGLDKVPPRYVREDVDKIVVASTSDPALRVPLIDMNKLVYPDSQEKEVQKLHSACKEWGVFQMIHHGVSDESLTNMREQVQGFFDLPFQEKKSWAQKPGNIEGYGQAFVTSEDQKLEWNDMIFLRALPVESRDLTFWPEKPRDFRKALNAYSEDMRRVAVSLMRFIAMGLGLEGQQYSDNYKEGMCDVRVNCYPPCPEPERVMGANPHGDICGITLLLECGDMPGLQVLKDGHWVVVEPIYGAMVVNLGYISCRSKYLNYQIPNEIYLIMQIMSNGIYKAPDHRAMVNKFKQRLSIVTFCYPNSSVDIGPAVELINSEHPPLYKTLTEAEYFHSYFPTFVSH</sequence>
<dbReference type="InterPro" id="IPR044861">
    <property type="entry name" value="IPNS-like_FE2OG_OXY"/>
</dbReference>
<dbReference type="InterPro" id="IPR027443">
    <property type="entry name" value="IPNS-like_sf"/>
</dbReference>
<organism evidence="7 8">
    <name type="scientific">Morella rubra</name>
    <name type="common">Chinese bayberry</name>
    <dbReference type="NCBI Taxonomy" id="262757"/>
    <lineage>
        <taxon>Eukaryota</taxon>
        <taxon>Viridiplantae</taxon>
        <taxon>Streptophyta</taxon>
        <taxon>Embryophyta</taxon>
        <taxon>Tracheophyta</taxon>
        <taxon>Spermatophyta</taxon>
        <taxon>Magnoliopsida</taxon>
        <taxon>eudicotyledons</taxon>
        <taxon>Gunneridae</taxon>
        <taxon>Pentapetalae</taxon>
        <taxon>rosids</taxon>
        <taxon>fabids</taxon>
        <taxon>Fagales</taxon>
        <taxon>Myricaceae</taxon>
        <taxon>Morella</taxon>
    </lineage>
</organism>
<evidence type="ECO:0000313" key="8">
    <source>
        <dbReference type="Proteomes" id="UP000516437"/>
    </source>
</evidence>
<keyword evidence="5" id="KW-0560">Oxidoreductase</keyword>
<dbReference type="GO" id="GO:0016491">
    <property type="term" value="F:oxidoreductase activity"/>
    <property type="evidence" value="ECO:0007669"/>
    <property type="project" value="UniProtKB-KW"/>
</dbReference>
<dbReference type="Pfam" id="PF03171">
    <property type="entry name" value="2OG-FeII_Oxy"/>
    <property type="match status" value="1"/>
</dbReference>
<keyword evidence="2 5" id="KW-0479">Metal-binding</keyword>
<keyword evidence="4 5" id="KW-0408">Iron</keyword>
<reference evidence="7 8" key="1">
    <citation type="journal article" date="2019" name="Plant Biotechnol. J.">
        <title>The red bayberry genome and genetic basis of sex determination.</title>
        <authorList>
            <person name="Jia H.M."/>
            <person name="Jia H.J."/>
            <person name="Cai Q.L."/>
            <person name="Wang Y."/>
            <person name="Zhao H.B."/>
            <person name="Yang W.F."/>
            <person name="Wang G.Y."/>
            <person name="Li Y.H."/>
            <person name="Zhan D.L."/>
            <person name="Shen Y.T."/>
            <person name="Niu Q.F."/>
            <person name="Chang L."/>
            <person name="Qiu J."/>
            <person name="Zhao L."/>
            <person name="Xie H.B."/>
            <person name="Fu W.Y."/>
            <person name="Jin J."/>
            <person name="Li X.W."/>
            <person name="Jiao Y."/>
            <person name="Zhou C.C."/>
            <person name="Tu T."/>
            <person name="Chai C.Y."/>
            <person name="Gao J.L."/>
            <person name="Fan L.J."/>
            <person name="van de Weg E."/>
            <person name="Wang J.Y."/>
            <person name="Gao Z.S."/>
        </authorList>
    </citation>
    <scope>NUCLEOTIDE SEQUENCE [LARGE SCALE GENOMIC DNA]</scope>
    <source>
        <tissue evidence="7">Leaves</tissue>
    </source>
</reference>
<dbReference type="Pfam" id="PF14226">
    <property type="entry name" value="DIOX_N"/>
    <property type="match status" value="1"/>
</dbReference>
<protein>
    <submittedName>
        <fullName evidence="7">Protein SRG1</fullName>
    </submittedName>
</protein>
<keyword evidence="3" id="KW-0847">Vitamin C</keyword>
<dbReference type="GO" id="GO:0031418">
    <property type="term" value="F:L-ascorbic acid binding"/>
    <property type="evidence" value="ECO:0007669"/>
    <property type="project" value="UniProtKB-KW"/>
</dbReference>
<dbReference type="AlphaFoldDB" id="A0A6A1WHX6"/>
<dbReference type="InterPro" id="IPR026992">
    <property type="entry name" value="DIOX_N"/>
</dbReference>
<proteinExistence type="inferred from homology"/>
<evidence type="ECO:0000313" key="7">
    <source>
        <dbReference type="EMBL" id="KAB1224885.1"/>
    </source>
</evidence>
<evidence type="ECO:0000256" key="2">
    <source>
        <dbReference type="ARBA" id="ARBA00022723"/>
    </source>
</evidence>
<dbReference type="FunFam" id="2.60.120.330:FF:000079">
    <property type="entry name" value="Protein SRG1"/>
    <property type="match status" value="1"/>
</dbReference>
<evidence type="ECO:0000256" key="4">
    <source>
        <dbReference type="ARBA" id="ARBA00023004"/>
    </source>
</evidence>
<dbReference type="PROSITE" id="PS51471">
    <property type="entry name" value="FE2OG_OXY"/>
    <property type="match status" value="1"/>
</dbReference>
<evidence type="ECO:0000256" key="5">
    <source>
        <dbReference type="RuleBase" id="RU003682"/>
    </source>
</evidence>
<evidence type="ECO:0000259" key="6">
    <source>
        <dbReference type="PROSITE" id="PS51471"/>
    </source>
</evidence>
<comment type="similarity">
    <text evidence="1 5">Belongs to the iron/ascorbate-dependent oxidoreductase family.</text>
</comment>
<comment type="caution">
    <text evidence="7">The sequence shown here is derived from an EMBL/GenBank/DDBJ whole genome shotgun (WGS) entry which is preliminary data.</text>
</comment>
<accession>A0A6A1WHX6</accession>
<feature type="domain" description="Fe2OG dioxygenase" evidence="6">
    <location>
        <begin position="206"/>
        <end position="324"/>
    </location>
</feature>
<dbReference type="OrthoDB" id="288590at2759"/>
<keyword evidence="8" id="KW-1185">Reference proteome</keyword>
<dbReference type="EMBL" id="RXIC02000019">
    <property type="protein sequence ID" value="KAB1224885.1"/>
    <property type="molecule type" value="Genomic_DNA"/>
</dbReference>
<dbReference type="PANTHER" id="PTHR47991">
    <property type="entry name" value="OXOGLUTARATE/IRON-DEPENDENT DIOXYGENASE"/>
    <property type="match status" value="1"/>
</dbReference>
<dbReference type="InterPro" id="IPR005123">
    <property type="entry name" value="Oxoglu/Fe-dep_dioxygenase_dom"/>
</dbReference>
<dbReference type="GO" id="GO:0046872">
    <property type="term" value="F:metal ion binding"/>
    <property type="evidence" value="ECO:0007669"/>
    <property type="project" value="UniProtKB-KW"/>
</dbReference>
<gene>
    <name evidence="7" type="ORF">CJ030_MR1G008841</name>
</gene>
<dbReference type="InterPro" id="IPR050295">
    <property type="entry name" value="Plant_2OG-oxidoreductases"/>
</dbReference>
<dbReference type="SUPFAM" id="SSF51197">
    <property type="entry name" value="Clavaminate synthase-like"/>
    <property type="match status" value="1"/>
</dbReference>
<name>A0A6A1WHX6_9ROSI</name>
<dbReference type="Gene3D" id="2.60.120.330">
    <property type="entry name" value="B-lactam Antibiotic, Isopenicillin N Synthase, Chain"/>
    <property type="match status" value="1"/>
</dbReference>